<feature type="transmembrane region" description="Helical" evidence="6">
    <location>
        <begin position="341"/>
        <end position="363"/>
    </location>
</feature>
<dbReference type="EMBL" id="CP036526">
    <property type="protein sequence ID" value="QDT11213.1"/>
    <property type="molecule type" value="Genomic_DNA"/>
</dbReference>
<reference evidence="8 9" key="1">
    <citation type="submission" date="2019-02" db="EMBL/GenBank/DDBJ databases">
        <title>Deep-cultivation of Planctomycetes and their phenomic and genomic characterization uncovers novel biology.</title>
        <authorList>
            <person name="Wiegand S."/>
            <person name="Jogler M."/>
            <person name="Boedeker C."/>
            <person name="Pinto D."/>
            <person name="Vollmers J."/>
            <person name="Rivas-Marin E."/>
            <person name="Kohn T."/>
            <person name="Peeters S.H."/>
            <person name="Heuer A."/>
            <person name="Rast P."/>
            <person name="Oberbeckmann S."/>
            <person name="Bunk B."/>
            <person name="Jeske O."/>
            <person name="Meyerdierks A."/>
            <person name="Storesund J.E."/>
            <person name="Kallscheuer N."/>
            <person name="Luecker S."/>
            <person name="Lage O.M."/>
            <person name="Pohl T."/>
            <person name="Merkel B.J."/>
            <person name="Hornburger P."/>
            <person name="Mueller R.-W."/>
            <person name="Bruemmer F."/>
            <person name="Labrenz M."/>
            <person name="Spormann A.M."/>
            <person name="Op den Camp H."/>
            <person name="Overmann J."/>
            <person name="Amann R."/>
            <person name="Jetten M.S.M."/>
            <person name="Mascher T."/>
            <person name="Medema M.H."/>
            <person name="Devos D.P."/>
            <person name="Kaster A.-K."/>
            <person name="Ovreas L."/>
            <person name="Rohde M."/>
            <person name="Galperin M.Y."/>
            <person name="Jogler C."/>
        </authorList>
    </citation>
    <scope>NUCLEOTIDE SEQUENCE [LARGE SCALE GENOMIC DNA]</scope>
    <source>
        <strain evidence="8 9">K23_9</strain>
    </source>
</reference>
<dbReference type="Proteomes" id="UP000319817">
    <property type="component" value="Chromosome"/>
</dbReference>
<dbReference type="AlphaFoldDB" id="A0A517NVR2"/>
<dbReference type="InterPro" id="IPR007016">
    <property type="entry name" value="O-antigen_ligase-rel_domated"/>
</dbReference>
<dbReference type="RefSeq" id="WP_145419082.1">
    <property type="nucleotide sequence ID" value="NZ_CP036526.1"/>
</dbReference>
<evidence type="ECO:0000256" key="3">
    <source>
        <dbReference type="ARBA" id="ARBA00022989"/>
    </source>
</evidence>
<feature type="transmembrane region" description="Helical" evidence="6">
    <location>
        <begin position="270"/>
        <end position="287"/>
    </location>
</feature>
<name>A0A517NVR2_9BACT</name>
<keyword evidence="4 6" id="KW-0472">Membrane</keyword>
<dbReference type="OrthoDB" id="274640at2"/>
<feature type="transmembrane region" description="Helical" evidence="6">
    <location>
        <begin position="77"/>
        <end position="97"/>
    </location>
</feature>
<feature type="transmembrane region" description="Helical" evidence="6">
    <location>
        <begin position="430"/>
        <end position="452"/>
    </location>
</feature>
<keyword evidence="3 6" id="KW-1133">Transmembrane helix</keyword>
<feature type="transmembrane region" description="Helical" evidence="6">
    <location>
        <begin position="237"/>
        <end position="258"/>
    </location>
</feature>
<accession>A0A517NVR2</accession>
<sequence>MAKKRRVKPAHNHSPERASVSAASSDSNASSSQSVADESLPPARLEPIAIASALLAGALVYVTYHPSDSVAVERGDALWFGVIAIVIATLTLARMAWLGRLPQQLKSPAVVADALACGLAIWMMLAAFATCPPGNLRMATNEAWLWVSGAAIFCASRRLMSSLAVRQSMTALLIVCSIGVAVHGLHQNWISLPASRAEYRADPDKLLAKAQIQAPPGSVERMVFENRLFDGGPTGTFALANSLAGMLVMGCVLIVGVLRLQWSTMTNYQRVGWITGLVIALVCLWAARSRSATAACVLGMIAVSIGPSLFALSDRSSRDQDSDNDAASTVGHARKSKRFRAVIMGGAALIASAIGILSLIAAVGNKEWFEQAPASIAFRLQYWRSTWQMTLDHPAFGAGPGNFQSIYQRYREESASEEVADAHNFLFETLAAGGFVSLALLLCLLAWTAWTISRRLINPTRELPADSTEEASGDDLAKWVWLGSGLSLLMIWLLGAASGHTPDFQAHRFAVPIACVAAVLLWPAVSRCSSAALDLFSIVACGSLMVHLLAAGGWTVPGVAMPIWILAGAMTRIPATRTVATTLQNDARTDNQSRKHRWPATLGVIAIGAVLLLAHRTVSLGPVEKNHLAMRIADVARSQQQTAALGKAVDQAIAADPWSPEASLYKADLLRWDLIVRGDQPSMRSMWHTQLQDMLLRAGENPTLYRAAGQQSLHLYQRFGDDEYLQIAADYLTQATQWSPSDHALSAQLAAVADRQGDVQLARTLAAKAARLANLGENVERQLSRQMIYLAEPVGRRANSSPVIGPASEVLAKLLTPNQIDAAPVVNQN</sequence>
<feature type="transmembrane region" description="Helical" evidence="6">
    <location>
        <begin position="172"/>
        <end position="190"/>
    </location>
</feature>
<dbReference type="GO" id="GO:0016020">
    <property type="term" value="C:membrane"/>
    <property type="evidence" value="ECO:0007669"/>
    <property type="project" value="UniProtKB-SubCell"/>
</dbReference>
<feature type="compositionally biased region" description="Basic residues" evidence="5">
    <location>
        <begin position="1"/>
        <end position="11"/>
    </location>
</feature>
<dbReference type="PANTHER" id="PTHR37422:SF13">
    <property type="entry name" value="LIPOPOLYSACCHARIDE BIOSYNTHESIS PROTEIN PA4999-RELATED"/>
    <property type="match status" value="1"/>
</dbReference>
<protein>
    <submittedName>
        <fullName evidence="8">O-Antigen ligase</fullName>
    </submittedName>
</protein>
<comment type="subcellular location">
    <subcellularLocation>
        <location evidence="1">Membrane</location>
        <topology evidence="1">Multi-pass membrane protein</topology>
    </subcellularLocation>
</comment>
<feature type="compositionally biased region" description="Low complexity" evidence="5">
    <location>
        <begin position="18"/>
        <end position="38"/>
    </location>
</feature>
<feature type="domain" description="O-antigen ligase-related" evidence="7">
    <location>
        <begin position="276"/>
        <end position="442"/>
    </location>
</feature>
<evidence type="ECO:0000256" key="6">
    <source>
        <dbReference type="SAM" id="Phobius"/>
    </source>
</evidence>
<feature type="transmembrane region" description="Helical" evidence="6">
    <location>
        <begin position="509"/>
        <end position="525"/>
    </location>
</feature>
<dbReference type="PANTHER" id="PTHR37422">
    <property type="entry name" value="TEICHURONIC ACID BIOSYNTHESIS PROTEIN TUAE"/>
    <property type="match status" value="1"/>
</dbReference>
<keyword evidence="2 6" id="KW-0812">Transmembrane</keyword>
<feature type="transmembrane region" description="Helical" evidence="6">
    <location>
        <begin position="293"/>
        <end position="312"/>
    </location>
</feature>
<feature type="transmembrane region" description="Helical" evidence="6">
    <location>
        <begin position="109"/>
        <end position="131"/>
    </location>
</feature>
<dbReference type="Pfam" id="PF04932">
    <property type="entry name" value="Wzy_C"/>
    <property type="match status" value="1"/>
</dbReference>
<organism evidence="8 9">
    <name type="scientific">Stieleria marina</name>
    <dbReference type="NCBI Taxonomy" id="1930275"/>
    <lineage>
        <taxon>Bacteria</taxon>
        <taxon>Pseudomonadati</taxon>
        <taxon>Planctomycetota</taxon>
        <taxon>Planctomycetia</taxon>
        <taxon>Pirellulales</taxon>
        <taxon>Pirellulaceae</taxon>
        <taxon>Stieleria</taxon>
    </lineage>
</organism>
<gene>
    <name evidence="8" type="ORF">K239x_32070</name>
</gene>
<evidence type="ECO:0000256" key="1">
    <source>
        <dbReference type="ARBA" id="ARBA00004141"/>
    </source>
</evidence>
<feature type="transmembrane region" description="Helical" evidence="6">
    <location>
        <begin position="596"/>
        <end position="614"/>
    </location>
</feature>
<feature type="region of interest" description="Disordered" evidence="5">
    <location>
        <begin position="1"/>
        <end position="38"/>
    </location>
</feature>
<dbReference type="GO" id="GO:0016874">
    <property type="term" value="F:ligase activity"/>
    <property type="evidence" value="ECO:0007669"/>
    <property type="project" value="UniProtKB-KW"/>
</dbReference>
<dbReference type="InterPro" id="IPR051533">
    <property type="entry name" value="WaaL-like"/>
</dbReference>
<evidence type="ECO:0000259" key="7">
    <source>
        <dbReference type="Pfam" id="PF04932"/>
    </source>
</evidence>
<evidence type="ECO:0000256" key="5">
    <source>
        <dbReference type="SAM" id="MobiDB-lite"/>
    </source>
</evidence>
<evidence type="ECO:0000256" key="4">
    <source>
        <dbReference type="ARBA" id="ARBA00023136"/>
    </source>
</evidence>
<evidence type="ECO:0000256" key="2">
    <source>
        <dbReference type="ARBA" id="ARBA00022692"/>
    </source>
</evidence>
<keyword evidence="8" id="KW-0436">Ligase</keyword>
<proteinExistence type="predicted"/>
<feature type="transmembrane region" description="Helical" evidence="6">
    <location>
        <begin position="556"/>
        <end position="575"/>
    </location>
</feature>
<keyword evidence="9" id="KW-1185">Reference proteome</keyword>
<evidence type="ECO:0000313" key="9">
    <source>
        <dbReference type="Proteomes" id="UP000319817"/>
    </source>
</evidence>
<evidence type="ECO:0000313" key="8">
    <source>
        <dbReference type="EMBL" id="QDT11213.1"/>
    </source>
</evidence>